<sequence length="66" mass="7225">MSPEKLKRLQDQEAEYQAWRRGGGSGTDGSWNAFVALKNQDSSRSMARGHVKTGGGSGEEKVKNEK</sequence>
<reference evidence="2" key="1">
    <citation type="journal article" date="2020" name="BMC Genomics">
        <title>Correction to: Identification and distribution of gene clusters required for synthesis of sphingolipid metabolism inhibitors in diverse species of the filamentous fungus Fusarium.</title>
        <authorList>
            <person name="Kim H.S."/>
            <person name="Lohmar J.M."/>
            <person name="Busman M."/>
            <person name="Brown D.W."/>
            <person name="Naumann T.A."/>
            <person name="Divon H.H."/>
            <person name="Lysoe E."/>
            <person name="Uhlig S."/>
            <person name="Proctor R.H."/>
        </authorList>
    </citation>
    <scope>NUCLEOTIDE SEQUENCE</scope>
    <source>
        <strain evidence="2">NRRL 45417</strain>
    </source>
</reference>
<name>A0A8H4X187_9HYPO</name>
<accession>A0A8H4X187</accession>
<comment type="caution">
    <text evidence="2">The sequence shown here is derived from an EMBL/GenBank/DDBJ whole genome shotgun (WGS) entry which is preliminary data.</text>
</comment>
<evidence type="ECO:0000313" key="2">
    <source>
        <dbReference type="EMBL" id="KAF4958157.1"/>
    </source>
</evidence>
<dbReference type="Proteomes" id="UP000604273">
    <property type="component" value="Unassembled WGS sequence"/>
</dbReference>
<dbReference type="OrthoDB" id="10347285at2759"/>
<proteinExistence type="predicted"/>
<feature type="region of interest" description="Disordered" evidence="1">
    <location>
        <begin position="41"/>
        <end position="66"/>
    </location>
</feature>
<evidence type="ECO:0000256" key="1">
    <source>
        <dbReference type="SAM" id="MobiDB-lite"/>
    </source>
</evidence>
<gene>
    <name evidence="2" type="ORF">FGADI_2624</name>
</gene>
<keyword evidence="3" id="KW-1185">Reference proteome</keyword>
<reference evidence="2" key="2">
    <citation type="submission" date="2020-05" db="EMBL/GenBank/DDBJ databases">
        <authorList>
            <person name="Kim H.-S."/>
            <person name="Proctor R.H."/>
            <person name="Brown D.W."/>
        </authorList>
    </citation>
    <scope>NUCLEOTIDE SEQUENCE</scope>
    <source>
        <strain evidence="2">NRRL 45417</strain>
    </source>
</reference>
<dbReference type="AlphaFoldDB" id="A0A8H4X187"/>
<protein>
    <submittedName>
        <fullName evidence="2">Uncharacterized protein</fullName>
    </submittedName>
</protein>
<evidence type="ECO:0000313" key="3">
    <source>
        <dbReference type="Proteomes" id="UP000604273"/>
    </source>
</evidence>
<dbReference type="EMBL" id="JABFAI010000055">
    <property type="protein sequence ID" value="KAF4958157.1"/>
    <property type="molecule type" value="Genomic_DNA"/>
</dbReference>
<organism evidence="2 3">
    <name type="scientific">Fusarium gaditjirri</name>
    <dbReference type="NCBI Taxonomy" id="282569"/>
    <lineage>
        <taxon>Eukaryota</taxon>
        <taxon>Fungi</taxon>
        <taxon>Dikarya</taxon>
        <taxon>Ascomycota</taxon>
        <taxon>Pezizomycotina</taxon>
        <taxon>Sordariomycetes</taxon>
        <taxon>Hypocreomycetidae</taxon>
        <taxon>Hypocreales</taxon>
        <taxon>Nectriaceae</taxon>
        <taxon>Fusarium</taxon>
        <taxon>Fusarium nisikadoi species complex</taxon>
    </lineage>
</organism>